<organism evidence="1">
    <name type="scientific">Anguilla anguilla</name>
    <name type="common">European freshwater eel</name>
    <name type="synonym">Muraena anguilla</name>
    <dbReference type="NCBI Taxonomy" id="7936"/>
    <lineage>
        <taxon>Eukaryota</taxon>
        <taxon>Metazoa</taxon>
        <taxon>Chordata</taxon>
        <taxon>Craniata</taxon>
        <taxon>Vertebrata</taxon>
        <taxon>Euteleostomi</taxon>
        <taxon>Actinopterygii</taxon>
        <taxon>Neopterygii</taxon>
        <taxon>Teleostei</taxon>
        <taxon>Anguilliformes</taxon>
        <taxon>Anguillidae</taxon>
        <taxon>Anguilla</taxon>
    </lineage>
</organism>
<reference evidence="1" key="1">
    <citation type="submission" date="2014-11" db="EMBL/GenBank/DDBJ databases">
        <authorList>
            <person name="Amaro Gonzalez C."/>
        </authorList>
    </citation>
    <scope>NUCLEOTIDE SEQUENCE</scope>
</reference>
<dbReference type="AlphaFoldDB" id="A0A0E9RHK6"/>
<sequence length="36" mass="4466">MQVIRRPRFNNIEIRLRFNFASLYDVDNYAESYVRV</sequence>
<name>A0A0E9RHK6_ANGAN</name>
<accession>A0A0E9RHK6</accession>
<evidence type="ECO:0000313" key="1">
    <source>
        <dbReference type="EMBL" id="JAH28257.1"/>
    </source>
</evidence>
<proteinExistence type="predicted"/>
<protein>
    <submittedName>
        <fullName evidence="1">Uncharacterized protein</fullName>
    </submittedName>
</protein>
<reference evidence="1" key="2">
    <citation type="journal article" date="2015" name="Fish Shellfish Immunol.">
        <title>Early steps in the European eel (Anguilla anguilla)-Vibrio vulnificus interaction in the gills: Role of the RtxA13 toxin.</title>
        <authorList>
            <person name="Callol A."/>
            <person name="Pajuelo D."/>
            <person name="Ebbesson L."/>
            <person name="Teles M."/>
            <person name="MacKenzie S."/>
            <person name="Amaro C."/>
        </authorList>
    </citation>
    <scope>NUCLEOTIDE SEQUENCE</scope>
</reference>
<dbReference type="EMBL" id="GBXM01080320">
    <property type="protein sequence ID" value="JAH28257.1"/>
    <property type="molecule type" value="Transcribed_RNA"/>
</dbReference>